<evidence type="ECO:0000313" key="3">
    <source>
        <dbReference type="Proteomes" id="UP000054560"/>
    </source>
</evidence>
<organism evidence="2 3">
    <name type="scientific">Sphaeroforma arctica JP610</name>
    <dbReference type="NCBI Taxonomy" id="667725"/>
    <lineage>
        <taxon>Eukaryota</taxon>
        <taxon>Ichthyosporea</taxon>
        <taxon>Ichthyophonida</taxon>
        <taxon>Sphaeroforma</taxon>
    </lineage>
</organism>
<evidence type="ECO:0000313" key="2">
    <source>
        <dbReference type="EMBL" id="KNC73163.1"/>
    </source>
</evidence>
<dbReference type="GeneID" id="25914783"/>
<feature type="non-terminal residue" evidence="2">
    <location>
        <position position="56"/>
    </location>
</feature>
<accession>A0A0L0FAP1</accession>
<feature type="non-terminal residue" evidence="2">
    <location>
        <position position="1"/>
    </location>
</feature>
<keyword evidence="3" id="KW-1185">Reference proteome</keyword>
<reference evidence="2 3" key="1">
    <citation type="submission" date="2011-02" db="EMBL/GenBank/DDBJ databases">
        <title>The Genome Sequence of Sphaeroforma arctica JP610.</title>
        <authorList>
            <consortium name="The Broad Institute Genome Sequencing Platform"/>
            <person name="Russ C."/>
            <person name="Cuomo C."/>
            <person name="Young S.K."/>
            <person name="Zeng Q."/>
            <person name="Gargeya S."/>
            <person name="Alvarado L."/>
            <person name="Berlin A."/>
            <person name="Chapman S.B."/>
            <person name="Chen Z."/>
            <person name="Freedman E."/>
            <person name="Gellesch M."/>
            <person name="Goldberg J."/>
            <person name="Griggs A."/>
            <person name="Gujja S."/>
            <person name="Heilman E."/>
            <person name="Heiman D."/>
            <person name="Howarth C."/>
            <person name="Mehta T."/>
            <person name="Neiman D."/>
            <person name="Pearson M."/>
            <person name="Roberts A."/>
            <person name="Saif S."/>
            <person name="Shea T."/>
            <person name="Shenoy N."/>
            <person name="Sisk P."/>
            <person name="Stolte C."/>
            <person name="Sykes S."/>
            <person name="White J."/>
            <person name="Yandava C."/>
            <person name="Burger G."/>
            <person name="Gray M.W."/>
            <person name="Holland P.W.H."/>
            <person name="King N."/>
            <person name="Lang F.B.F."/>
            <person name="Roger A.J."/>
            <person name="Ruiz-Trillo I."/>
            <person name="Haas B."/>
            <person name="Nusbaum C."/>
            <person name="Birren B."/>
        </authorList>
    </citation>
    <scope>NUCLEOTIDE SEQUENCE [LARGE SCALE GENOMIC DNA]</scope>
    <source>
        <strain evidence="2 3">JP610</strain>
    </source>
</reference>
<name>A0A0L0FAP1_9EUKA</name>
<dbReference type="EMBL" id="KQ245983">
    <property type="protein sequence ID" value="KNC73163.1"/>
    <property type="molecule type" value="Genomic_DNA"/>
</dbReference>
<proteinExistence type="predicted"/>
<feature type="region of interest" description="Disordered" evidence="1">
    <location>
        <begin position="1"/>
        <end position="28"/>
    </location>
</feature>
<protein>
    <submittedName>
        <fullName evidence="2">Uncharacterized protein</fullName>
    </submittedName>
</protein>
<dbReference type="AlphaFoldDB" id="A0A0L0FAP1"/>
<gene>
    <name evidence="2" type="ORF">SARC_14279</name>
</gene>
<dbReference type="Proteomes" id="UP000054560">
    <property type="component" value="Unassembled WGS sequence"/>
</dbReference>
<evidence type="ECO:0000256" key="1">
    <source>
        <dbReference type="SAM" id="MobiDB-lite"/>
    </source>
</evidence>
<dbReference type="RefSeq" id="XP_014147065.1">
    <property type="nucleotide sequence ID" value="XM_014291590.1"/>
</dbReference>
<feature type="compositionally biased region" description="Polar residues" evidence="1">
    <location>
        <begin position="11"/>
        <end position="20"/>
    </location>
</feature>
<sequence length="56" mass="6000">PEHPHHHSSIHDNPNSTPRQSLHPGAAGMIKAAPSELVPYKTLYHGEVVCAVALAK</sequence>